<feature type="region of interest" description="Disordered" evidence="1">
    <location>
        <begin position="1"/>
        <end position="58"/>
    </location>
</feature>
<feature type="compositionally biased region" description="Low complexity" evidence="1">
    <location>
        <begin position="593"/>
        <end position="608"/>
    </location>
</feature>
<reference evidence="2" key="1">
    <citation type="submission" date="2013-10" db="EMBL/GenBank/DDBJ databases">
        <title>Genomic analysis of the causative agents of coccidiosis in chickens.</title>
        <authorList>
            <person name="Reid A.J."/>
            <person name="Blake D."/>
            <person name="Billington K."/>
            <person name="Browne H."/>
            <person name="Dunn M."/>
            <person name="Hung S."/>
            <person name="Kawahara F."/>
            <person name="Miranda-Saavedra D."/>
            <person name="Mourier T."/>
            <person name="Nagra H."/>
            <person name="Otto T.D."/>
            <person name="Rawlings N."/>
            <person name="Sanchez A."/>
            <person name="Sanders M."/>
            <person name="Subramaniam C."/>
            <person name="Tay Y."/>
            <person name="Dear P."/>
            <person name="Doerig C."/>
            <person name="Gruber A."/>
            <person name="Parkinson J."/>
            <person name="Shirley M."/>
            <person name="Wan K.L."/>
            <person name="Berriman M."/>
            <person name="Tomley F."/>
            <person name="Pain A."/>
        </authorList>
    </citation>
    <scope>NUCLEOTIDE SEQUENCE [LARGE SCALE GENOMIC DNA]</scope>
    <source>
        <strain evidence="2">Weybridge</strain>
    </source>
</reference>
<accession>U6M841</accession>
<feature type="region of interest" description="Disordered" evidence="1">
    <location>
        <begin position="584"/>
        <end position="645"/>
    </location>
</feature>
<feature type="region of interest" description="Disordered" evidence="1">
    <location>
        <begin position="1316"/>
        <end position="1355"/>
    </location>
</feature>
<dbReference type="PANTHER" id="PTHR46007">
    <property type="entry name" value="MEDIATOR OF RNA POLYMERASE II TRANSCRIPTION SUBUNIT 12"/>
    <property type="match status" value="1"/>
</dbReference>
<dbReference type="RefSeq" id="XP_013336841.1">
    <property type="nucleotide sequence ID" value="XM_013481387.1"/>
</dbReference>
<sequence length="1375" mass="145392">MPLESEKALTPKEARSSSTVIGGPNQLSPSPDERAPPSSAAANAAAISPAGAAVSADGDDLLRRMQSVLDEDDSVDMLMPSLPTVPVLPTTSNSGTSRESPPGAQAFEASGTVSGLLGCTGLTRGGTSLDESAAADVPDVRSRNLGLGLAALHKLQQQQRLAQELQQQQNKKQQRQQQPKLADFVANPDTHVGQTSEHLTSQQSVQQQEQPNIISTSLHSTEPFEDTGEASIINSDGSNHAQAQLKVEQEPQQQKQQGLQLQQKVEPGSLPQGIVYPQLSEPSTDSATANVGATVDAETAVAAPTALATAAEAEDPTDMEIDEVRAPVGAAAASTVAKATPAIAATEKQSTKESLDACCAGVAATAVAAASRAGIRTTTTAEQLMLSAVPDRQERWQWDILSFAGVGSCHAKKAGAAARGSAAATAGPQEVAASVELATATTDARIASELPSAVDGSLVRSGVTAALPVAAAATVACLPPPTPEEEVALMAAGGVHGPEEAVVVAEAEAMGEFVQTLQQQLRQLQQPQQSQQHPQGLEDTRPAAVEALGRIEERLRLALEAVDADVAALQREAAATAAATVAFAPDGADDPGQQQQQQQQLQQQQQEEQQQEQRQQEEEQQQQEQQQQREIEASHGDEVEMEDEEGFKGVDTLEGTNVAAAGGSVACGPAVWSHPCRALLRAALQSAGRQLPRGKRRGARGAPREWGEAQRHRPPLDVLCLAASQTKAECSLTPEEAAAAAAAAAAIAATAAANGSEAAAAAAAAAEALLPVGVAATASEGVRRVPWLPAEGPMFDSLAAANQSQAFAAGLPLLREICRVATVELRVPQPAAVAAAAAAASPAFVPAAGEPIGIAGLRRLGLPGEHQLHRRGPMWVPPAPAEDEEEGCSSRSTAATSVSAACNEQLVLFLRRDLFPNELLQQLQQQPVCCKAQLLLPPGYEKGIKHQSTPTTNDGGTQGPLYPILRLRRLCGRRSTSTFDPAATRSTEETAEAVPGQTTTAAGEAADTATAAAALSSDDLNGVPKGNTGSPLTVDDALKFITQQQQRQQHALEHLLQQLKSLCRGISMQQLVLLASAVDSVSAEDAAAAATAVGDPDTAVFSDKNNQVDTPVGSATAATADGGNEQQQEQQQQQLTRLQKLHEWLSVFPRYGVPAGRAVALLAAAGEQQQQQQQPEGAPVDIQLTFSSLMPYPDEDPGVVVAFAFPYKRGPQEQPWTWDLRLLEGGLRGPQGVPECPHSLRKVQQQISQRQQRLTFLLRQQKIVCKAMYKAWRCWRRQLERRRLLLGDAFGWGVLPVRALDHPSLLMALPAGFRQGSPKEPYEKQSQREHAEEASAAASDRNNPRRQQDASGRWRPQRHTYTHTYTYTHIRWTTL</sequence>
<feature type="compositionally biased region" description="Low complexity" evidence="1">
    <location>
        <begin position="77"/>
        <end position="92"/>
    </location>
</feature>
<dbReference type="InterPro" id="IPR051647">
    <property type="entry name" value="Mediator_comp_sub12"/>
</dbReference>
<dbReference type="EMBL" id="HG721498">
    <property type="protein sequence ID" value="CDJ60191.1"/>
    <property type="molecule type" value="Genomic_DNA"/>
</dbReference>
<feature type="compositionally biased region" description="Basic and acidic residues" evidence="1">
    <location>
        <begin position="1320"/>
        <end position="1333"/>
    </location>
</feature>
<dbReference type="VEuPathDB" id="ToxoDB:EMWEY_00028420"/>
<dbReference type="PANTHER" id="PTHR46007:SF8">
    <property type="entry name" value="C2H2-TYPE DOMAIN-CONTAINING PROTEIN"/>
    <property type="match status" value="1"/>
</dbReference>
<organism evidence="2 3">
    <name type="scientific">Eimeria maxima</name>
    <name type="common">Coccidian parasite</name>
    <dbReference type="NCBI Taxonomy" id="5804"/>
    <lineage>
        <taxon>Eukaryota</taxon>
        <taxon>Sar</taxon>
        <taxon>Alveolata</taxon>
        <taxon>Apicomplexa</taxon>
        <taxon>Conoidasida</taxon>
        <taxon>Coccidia</taxon>
        <taxon>Eucoccidiorida</taxon>
        <taxon>Eimeriorina</taxon>
        <taxon>Eimeriidae</taxon>
        <taxon>Eimeria</taxon>
    </lineage>
</organism>
<feature type="region of interest" description="Disordered" evidence="1">
    <location>
        <begin position="689"/>
        <end position="711"/>
    </location>
</feature>
<feature type="compositionally biased region" description="Low complexity" evidence="1">
    <location>
        <begin position="201"/>
        <end position="210"/>
    </location>
</feature>
<feature type="compositionally biased region" description="Basic and acidic residues" evidence="1">
    <location>
        <begin position="702"/>
        <end position="711"/>
    </location>
</feature>
<evidence type="ECO:0000256" key="1">
    <source>
        <dbReference type="SAM" id="MobiDB-lite"/>
    </source>
</evidence>
<feature type="region of interest" description="Disordered" evidence="1">
    <location>
        <begin position="188"/>
        <end position="211"/>
    </location>
</feature>
<evidence type="ECO:0000313" key="2">
    <source>
        <dbReference type="EMBL" id="CDJ60191.1"/>
    </source>
</evidence>
<dbReference type="OMA" id="IVCKAMY"/>
<protein>
    <submittedName>
        <fullName evidence="2">Uncharacterized protein</fullName>
    </submittedName>
</protein>
<feature type="compositionally biased region" description="Basic and acidic residues" evidence="1">
    <location>
        <begin position="1"/>
        <end position="15"/>
    </location>
</feature>
<dbReference type="OrthoDB" id="10258692at2759"/>
<gene>
    <name evidence="2" type="ORF">EMWEY_00028420</name>
</gene>
<feature type="region of interest" description="Disordered" evidence="1">
    <location>
        <begin position="976"/>
        <end position="1005"/>
    </location>
</feature>
<proteinExistence type="predicted"/>
<feature type="region of interest" description="Disordered" evidence="1">
    <location>
        <begin position="72"/>
        <end position="104"/>
    </location>
</feature>
<feature type="compositionally biased region" description="Polar residues" evidence="1">
    <location>
        <begin position="16"/>
        <end position="29"/>
    </location>
</feature>
<dbReference type="Proteomes" id="UP000030763">
    <property type="component" value="Unassembled WGS sequence"/>
</dbReference>
<dbReference type="GO" id="GO:0045944">
    <property type="term" value="P:positive regulation of transcription by RNA polymerase II"/>
    <property type="evidence" value="ECO:0007669"/>
    <property type="project" value="TreeGrafter"/>
</dbReference>
<dbReference type="GO" id="GO:0016592">
    <property type="term" value="C:mediator complex"/>
    <property type="evidence" value="ECO:0007669"/>
    <property type="project" value="TreeGrafter"/>
</dbReference>
<keyword evidence="3" id="KW-1185">Reference proteome</keyword>
<reference evidence="2" key="2">
    <citation type="submission" date="2013-10" db="EMBL/GenBank/DDBJ databases">
        <authorList>
            <person name="Aslett M."/>
        </authorList>
    </citation>
    <scope>NUCLEOTIDE SEQUENCE [LARGE SCALE GENOMIC DNA]</scope>
    <source>
        <strain evidence="2">Weybridge</strain>
    </source>
</reference>
<feature type="compositionally biased region" description="Basic and acidic residues" evidence="1">
    <location>
        <begin position="627"/>
        <end position="638"/>
    </location>
</feature>
<feature type="region of interest" description="Disordered" evidence="1">
    <location>
        <begin position="1097"/>
        <end position="1128"/>
    </location>
</feature>
<dbReference type="GO" id="GO:0003713">
    <property type="term" value="F:transcription coactivator activity"/>
    <property type="evidence" value="ECO:0007669"/>
    <property type="project" value="TreeGrafter"/>
</dbReference>
<feature type="compositionally biased region" description="Low complexity" evidence="1">
    <location>
        <begin position="36"/>
        <end position="56"/>
    </location>
</feature>
<name>U6M841_EIMMA</name>
<evidence type="ECO:0000313" key="3">
    <source>
        <dbReference type="Proteomes" id="UP000030763"/>
    </source>
</evidence>
<dbReference type="GeneID" id="25336828"/>